<dbReference type="AlphaFoldDB" id="A0A7X3BVX5"/>
<dbReference type="Proteomes" id="UP000443070">
    <property type="component" value="Unassembled WGS sequence"/>
</dbReference>
<accession>A0A7X3BVX5</accession>
<evidence type="ECO:0000256" key="1">
    <source>
        <dbReference type="SAM" id="Phobius"/>
    </source>
</evidence>
<name>A0A7X3BVX5_9FIRM</name>
<evidence type="ECO:0000313" key="3">
    <source>
        <dbReference type="EMBL" id="MTU04768.1"/>
    </source>
</evidence>
<sequence length="162" mass="18936">MGDFQTYVQQNFTYSVILLFIGAFFGFGFDAIKLAYHQKKLRKAFCILLEEDLNYLLDNLYSKNFQTKFWDEHKVEIAKVLPDIAAQYGQWITFVKSSLKITVETDYRPGQCQLPGMGTDNVIYSRKGVSEGQELLNLISQEQQSWTERIYTSIRNRLSYKK</sequence>
<dbReference type="Proteomes" id="UP000484547">
    <property type="component" value="Unassembled WGS sequence"/>
</dbReference>
<dbReference type="EMBL" id="WNBM01000010">
    <property type="protein sequence ID" value="MTT76637.1"/>
    <property type="molecule type" value="Genomic_DNA"/>
</dbReference>
<proteinExistence type="predicted"/>
<keyword evidence="1" id="KW-0472">Membrane</keyword>
<dbReference type="RefSeq" id="WP_149877547.1">
    <property type="nucleotide sequence ID" value="NZ_WNBG01000011.1"/>
</dbReference>
<protein>
    <submittedName>
        <fullName evidence="2">Uncharacterized protein</fullName>
    </submittedName>
</protein>
<dbReference type="EMBL" id="WNBW01000011">
    <property type="protein sequence ID" value="MTU04768.1"/>
    <property type="molecule type" value="Genomic_DNA"/>
</dbReference>
<reference evidence="4 5" key="1">
    <citation type="journal article" date="2019" name="Nat. Med.">
        <title>A library of human gut bacterial isolates paired with longitudinal multiomics data enables mechanistic microbiome research.</title>
        <authorList>
            <person name="Poyet M."/>
            <person name="Groussin M."/>
            <person name="Gibbons S.M."/>
            <person name="Avila-Pacheco J."/>
            <person name="Jiang X."/>
            <person name="Kearney S.M."/>
            <person name="Perrotta A.R."/>
            <person name="Berdy B."/>
            <person name="Zhao S."/>
            <person name="Lieberman T.D."/>
            <person name="Swanson P.K."/>
            <person name="Smith M."/>
            <person name="Roesemann S."/>
            <person name="Alexander J.E."/>
            <person name="Rich S.A."/>
            <person name="Livny J."/>
            <person name="Vlamakis H."/>
            <person name="Clish C."/>
            <person name="Bullock K."/>
            <person name="Deik A."/>
            <person name="Scott J."/>
            <person name="Pierce K.A."/>
            <person name="Xavier R.J."/>
            <person name="Alm E.J."/>
        </authorList>
    </citation>
    <scope>NUCLEOTIDE SEQUENCE [LARGE SCALE GENOMIC DNA]</scope>
    <source>
        <strain evidence="2 5">BIOML-A13</strain>
        <strain evidence="3 4">BIOML-A3</strain>
    </source>
</reference>
<keyword evidence="4" id="KW-1185">Reference proteome</keyword>
<organism evidence="2 5">
    <name type="scientific">Phascolarctobacterium faecium</name>
    <dbReference type="NCBI Taxonomy" id="33025"/>
    <lineage>
        <taxon>Bacteria</taxon>
        <taxon>Bacillati</taxon>
        <taxon>Bacillota</taxon>
        <taxon>Negativicutes</taxon>
        <taxon>Acidaminococcales</taxon>
        <taxon>Acidaminococcaceae</taxon>
        <taxon>Phascolarctobacterium</taxon>
    </lineage>
</organism>
<comment type="caution">
    <text evidence="2">The sequence shown here is derived from an EMBL/GenBank/DDBJ whole genome shotgun (WGS) entry which is preliminary data.</text>
</comment>
<evidence type="ECO:0000313" key="5">
    <source>
        <dbReference type="Proteomes" id="UP000484547"/>
    </source>
</evidence>
<keyword evidence="1" id="KW-1133">Transmembrane helix</keyword>
<feature type="transmembrane region" description="Helical" evidence="1">
    <location>
        <begin position="12"/>
        <end position="32"/>
    </location>
</feature>
<evidence type="ECO:0000313" key="4">
    <source>
        <dbReference type="Proteomes" id="UP000443070"/>
    </source>
</evidence>
<gene>
    <name evidence="2" type="ORF">GMD11_10220</name>
    <name evidence="3" type="ORF">GMD18_10210</name>
</gene>
<keyword evidence="1" id="KW-0812">Transmembrane</keyword>
<evidence type="ECO:0000313" key="2">
    <source>
        <dbReference type="EMBL" id="MTT76637.1"/>
    </source>
</evidence>